<dbReference type="PROSITE" id="PS50297">
    <property type="entry name" value="ANK_REP_REGION"/>
    <property type="match status" value="2"/>
</dbReference>
<gene>
    <name evidence="17" type="primary">LOC112266200</name>
</gene>
<dbReference type="PANTHER" id="PTHR24131:SF16">
    <property type="entry name" value="TUMOR PROTEIN P53 BINDING PROTEIN, 2 ISOFORM X1"/>
    <property type="match status" value="1"/>
</dbReference>
<dbReference type="InterPro" id="IPR002110">
    <property type="entry name" value="Ankyrin_rpt"/>
</dbReference>
<feature type="coiled-coil region" evidence="13">
    <location>
        <begin position="119"/>
        <end position="203"/>
    </location>
</feature>
<dbReference type="SMART" id="SM00314">
    <property type="entry name" value="RA"/>
    <property type="match status" value="1"/>
</dbReference>
<dbReference type="InterPro" id="IPR048945">
    <property type="entry name" value="RASSF8/10_RA"/>
</dbReference>
<dbReference type="PANTHER" id="PTHR24131">
    <property type="entry name" value="APOPTOSIS-STIMULATING OF P53 PROTEIN"/>
    <property type="match status" value="1"/>
</dbReference>
<evidence type="ECO:0000256" key="7">
    <source>
        <dbReference type="ARBA" id="ARBA00022737"/>
    </source>
</evidence>
<comment type="subcellular location">
    <subcellularLocation>
        <location evidence="2">Cytoplasm</location>
    </subcellularLocation>
    <subcellularLocation>
        <location evidence="1">Nucleus</location>
    </subcellularLocation>
</comment>
<dbReference type="SUPFAM" id="SSF48403">
    <property type="entry name" value="Ankyrin repeat"/>
    <property type="match status" value="1"/>
</dbReference>
<dbReference type="GO" id="GO:0005634">
    <property type="term" value="C:nucleus"/>
    <property type="evidence" value="ECO:0007669"/>
    <property type="project" value="UniProtKB-SubCell"/>
</dbReference>
<feature type="repeat" description="ANK" evidence="11">
    <location>
        <begin position="820"/>
        <end position="852"/>
    </location>
</feature>
<comment type="similarity">
    <text evidence="10">Belongs to the ASPP family.</text>
</comment>
<feature type="region of interest" description="Disordered" evidence="14">
    <location>
        <begin position="548"/>
        <end position="595"/>
    </location>
</feature>
<keyword evidence="9" id="KW-0539">Nucleus</keyword>
<dbReference type="InterPro" id="IPR047163">
    <property type="entry name" value="ASPP1/2"/>
</dbReference>
<dbReference type="SMART" id="SM00248">
    <property type="entry name" value="ANK"/>
    <property type="match status" value="2"/>
</dbReference>
<keyword evidence="13" id="KW-0175">Coiled coil</keyword>
<keyword evidence="6" id="KW-0053">Apoptosis</keyword>
<evidence type="ECO:0000313" key="17">
    <source>
        <dbReference type="Ensembl" id="ENSOTSP00005058344.2"/>
    </source>
</evidence>
<dbReference type="InterPro" id="IPR036028">
    <property type="entry name" value="SH3-like_dom_sf"/>
</dbReference>
<evidence type="ECO:0000256" key="4">
    <source>
        <dbReference type="ARBA" id="ARBA00022490"/>
    </source>
</evidence>
<dbReference type="GO" id="GO:0002039">
    <property type="term" value="F:p53 binding"/>
    <property type="evidence" value="ECO:0007669"/>
    <property type="project" value="InterPro"/>
</dbReference>
<proteinExistence type="inferred from homology"/>
<keyword evidence="8 11" id="KW-0040">ANK repeat</keyword>
<keyword evidence="4" id="KW-0963">Cytoplasm</keyword>
<evidence type="ECO:0000256" key="14">
    <source>
        <dbReference type="SAM" id="MobiDB-lite"/>
    </source>
</evidence>
<dbReference type="InterPro" id="IPR000159">
    <property type="entry name" value="RA_dom"/>
</dbReference>
<evidence type="ECO:0000256" key="11">
    <source>
        <dbReference type="PROSITE-ProRule" id="PRU00023"/>
    </source>
</evidence>
<feature type="coiled-coil region" evidence="13">
    <location>
        <begin position="250"/>
        <end position="315"/>
    </location>
</feature>
<dbReference type="Gene3D" id="3.10.20.90">
    <property type="entry name" value="Phosphatidylinositol 3-kinase Catalytic Subunit, Chain A, domain 1"/>
    <property type="match status" value="1"/>
</dbReference>
<dbReference type="CDD" id="cd17225">
    <property type="entry name" value="RA_ASPP2"/>
    <property type="match status" value="1"/>
</dbReference>
<evidence type="ECO:0000259" key="15">
    <source>
        <dbReference type="PROSITE" id="PS50002"/>
    </source>
</evidence>
<keyword evidence="18" id="KW-1185">Reference proteome</keyword>
<accession>A0A8C8H302</accession>
<dbReference type="GO" id="GO:0007165">
    <property type="term" value="P:signal transduction"/>
    <property type="evidence" value="ECO:0007669"/>
    <property type="project" value="InterPro"/>
</dbReference>
<feature type="compositionally biased region" description="Pro residues" evidence="14">
    <location>
        <begin position="450"/>
        <end position="466"/>
    </location>
</feature>
<feature type="compositionally biased region" description="Pro residues" evidence="14">
    <location>
        <begin position="681"/>
        <end position="693"/>
    </location>
</feature>
<protein>
    <recommendedName>
        <fullName evidence="19">Tumor protein p53 binding protein, 2b</fullName>
    </recommendedName>
</protein>
<evidence type="ECO:0000256" key="3">
    <source>
        <dbReference type="ARBA" id="ARBA00022443"/>
    </source>
</evidence>
<evidence type="ECO:0000256" key="12">
    <source>
        <dbReference type="PROSITE-ProRule" id="PRU00192"/>
    </source>
</evidence>
<feature type="region of interest" description="Disordered" evidence="14">
    <location>
        <begin position="442"/>
        <end position="477"/>
    </location>
</feature>
<feature type="region of interest" description="Disordered" evidence="14">
    <location>
        <begin position="661"/>
        <end position="744"/>
    </location>
</feature>
<dbReference type="Pfam" id="PF21712">
    <property type="entry name" value="RASSF8-10_RA"/>
    <property type="match status" value="1"/>
</dbReference>
<organism evidence="17 18">
    <name type="scientific">Oncorhynchus tshawytscha</name>
    <name type="common">Chinook salmon</name>
    <name type="synonym">Salmo tshawytscha</name>
    <dbReference type="NCBI Taxonomy" id="74940"/>
    <lineage>
        <taxon>Eukaryota</taxon>
        <taxon>Metazoa</taxon>
        <taxon>Chordata</taxon>
        <taxon>Craniata</taxon>
        <taxon>Vertebrata</taxon>
        <taxon>Euteleostomi</taxon>
        <taxon>Actinopterygii</taxon>
        <taxon>Neopterygii</taxon>
        <taxon>Teleostei</taxon>
        <taxon>Protacanthopterygii</taxon>
        <taxon>Salmoniformes</taxon>
        <taxon>Salmonidae</taxon>
        <taxon>Salmoninae</taxon>
        <taxon>Oncorhynchus</taxon>
    </lineage>
</organism>
<feature type="repeat" description="ANK" evidence="11">
    <location>
        <begin position="853"/>
        <end position="885"/>
    </location>
</feature>
<dbReference type="InterPro" id="IPR036770">
    <property type="entry name" value="Ankyrin_rpt-contain_sf"/>
</dbReference>
<keyword evidence="5" id="KW-0597">Phosphoprotein</keyword>
<dbReference type="SUPFAM" id="SSF54236">
    <property type="entry name" value="Ubiquitin-like"/>
    <property type="match status" value="1"/>
</dbReference>
<name>A0A8C8H302_ONCTS</name>
<feature type="region of interest" description="Disordered" evidence="14">
    <location>
        <begin position="610"/>
        <end position="630"/>
    </location>
</feature>
<dbReference type="SMART" id="SM00326">
    <property type="entry name" value="SH3"/>
    <property type="match status" value="1"/>
</dbReference>
<evidence type="ECO:0000256" key="10">
    <source>
        <dbReference type="ARBA" id="ARBA00061212"/>
    </source>
</evidence>
<dbReference type="PRINTS" id="PR00452">
    <property type="entry name" value="SH3DOMAIN"/>
</dbReference>
<dbReference type="Pfam" id="PF12796">
    <property type="entry name" value="Ank_2"/>
    <property type="match status" value="1"/>
</dbReference>
<dbReference type="GO" id="GO:0042981">
    <property type="term" value="P:regulation of apoptotic process"/>
    <property type="evidence" value="ECO:0007669"/>
    <property type="project" value="InterPro"/>
</dbReference>
<keyword evidence="3 12" id="KW-0728">SH3 domain</keyword>
<evidence type="ECO:0000256" key="2">
    <source>
        <dbReference type="ARBA" id="ARBA00004496"/>
    </source>
</evidence>
<dbReference type="PROSITE" id="PS50088">
    <property type="entry name" value="ANK_REPEAT"/>
    <property type="match status" value="2"/>
</dbReference>
<dbReference type="FunFam" id="3.10.20.90:FF:000030">
    <property type="entry name" value="Apoptosis-stimulating of p53 protein 2 isoform 1"/>
    <property type="match status" value="1"/>
</dbReference>
<dbReference type="GeneTree" id="ENSGT00940000153463"/>
<evidence type="ECO:0000256" key="13">
    <source>
        <dbReference type="SAM" id="Coils"/>
    </source>
</evidence>
<evidence type="ECO:0000256" key="8">
    <source>
        <dbReference type="ARBA" id="ARBA00023043"/>
    </source>
</evidence>
<dbReference type="GO" id="GO:0005737">
    <property type="term" value="C:cytoplasm"/>
    <property type="evidence" value="ECO:0007669"/>
    <property type="project" value="UniProtKB-SubCell"/>
</dbReference>
<feature type="domain" description="Ras-associating" evidence="16">
    <location>
        <begin position="1"/>
        <end position="82"/>
    </location>
</feature>
<evidence type="ECO:0000259" key="16">
    <source>
        <dbReference type="PROSITE" id="PS50200"/>
    </source>
</evidence>
<feature type="compositionally biased region" description="Low complexity" evidence="14">
    <location>
        <begin position="694"/>
        <end position="705"/>
    </location>
</feature>
<feature type="domain" description="SH3" evidence="15">
    <location>
        <begin position="919"/>
        <end position="981"/>
    </location>
</feature>
<dbReference type="InterPro" id="IPR029071">
    <property type="entry name" value="Ubiquitin-like_domsf"/>
</dbReference>
<dbReference type="GO" id="GO:0006915">
    <property type="term" value="P:apoptotic process"/>
    <property type="evidence" value="ECO:0007669"/>
    <property type="project" value="UniProtKB-KW"/>
</dbReference>
<evidence type="ECO:0000256" key="1">
    <source>
        <dbReference type="ARBA" id="ARBA00004123"/>
    </source>
</evidence>
<evidence type="ECO:0000256" key="5">
    <source>
        <dbReference type="ARBA" id="ARBA00022553"/>
    </source>
</evidence>
<dbReference type="InterPro" id="IPR001452">
    <property type="entry name" value="SH3_domain"/>
</dbReference>
<reference evidence="17" key="1">
    <citation type="submission" date="2025-08" db="UniProtKB">
        <authorList>
            <consortium name="Ensembl"/>
        </authorList>
    </citation>
    <scope>IDENTIFICATION</scope>
</reference>
<dbReference type="Gene3D" id="1.25.40.20">
    <property type="entry name" value="Ankyrin repeat-containing domain"/>
    <property type="match status" value="1"/>
</dbReference>
<dbReference type="Proteomes" id="UP000694402">
    <property type="component" value="Unassembled WGS sequence"/>
</dbReference>
<dbReference type="FunFam" id="1.25.40.20:FF:000008">
    <property type="entry name" value="Apoptosis-stimulating of p53 protein 2 isoform 1"/>
    <property type="match status" value="1"/>
</dbReference>
<dbReference type="Pfam" id="PF00018">
    <property type="entry name" value="SH3_1"/>
    <property type="match status" value="1"/>
</dbReference>
<dbReference type="PROSITE" id="PS50002">
    <property type="entry name" value="SH3"/>
    <property type="match status" value="1"/>
</dbReference>
<evidence type="ECO:0000256" key="6">
    <source>
        <dbReference type="ARBA" id="ARBA00022703"/>
    </source>
</evidence>
<dbReference type="InterPro" id="IPR047166">
    <property type="entry name" value="ASPP2_RA"/>
</dbReference>
<evidence type="ECO:0000256" key="9">
    <source>
        <dbReference type="ARBA" id="ARBA00023242"/>
    </source>
</evidence>
<evidence type="ECO:0000313" key="18">
    <source>
        <dbReference type="Proteomes" id="UP000694402"/>
    </source>
</evidence>
<dbReference type="SUPFAM" id="SSF50044">
    <property type="entry name" value="SH3-domain"/>
    <property type="match status" value="1"/>
</dbReference>
<keyword evidence="7" id="KW-0677">Repeat</keyword>
<dbReference type="Ensembl" id="ENSOTST00005063503.2">
    <property type="protein sequence ID" value="ENSOTSP00005058344.2"/>
    <property type="gene ID" value="ENSOTSG00005044479.2"/>
</dbReference>
<sequence length="994" mass="110203">MFLTVYLSNNDQHFTEVPVTPETLCRDVVELCKEPGEGECYLAEMWRGSERAISDGERMLDVLQHWGQQRGEVRFLLRHERAPCRESGESHKHTFINAHPPPVPWMLNSVAPPRMDITLSELQEMASRQQQQINSQQQLLASKEQRLRYLRLQEQRQQQASEQERLRQLRENAENQETKLRRVRALKGQVEQKRQSNSKLVEEIEQMNGLFQSKQRELLVAVSRVEELSRQLETVKSVKVESSHDGPSSAGELERLYKELQLRNKLNQDQSAKLQQQRESLSKRNLEVATMDKRVAELRERLWKKKAALQQKENLPVPTKSQALQPCGPSRVAAVGPYILSSTAAPGPPVPSRQELLIKPAYPDGTTTLPMPDSSMKAPPRPLKPYSGKNVVSLWMILLCVVNCDFAGGKALGKVPPPIPTKPPTFSKPPYSTGTFPGKAKPSASLHLCAPPPIHSHTLPLPPKQEAPPAATVRPFTPDPPESTVAVPVLQKPQTVAASSIYSMYTQQPRTGGGTLTRTQPRVYGKPVIPGSGGQQLLLQDSIYSGAGDFEVDQGGPGLAPPAPESQGGQETERAPRPLSPTKLLPFISHPHRHPSDADLEALRRRLHHAPRPLKKRSSITEPEGPAGPNIQKLLYQKTTLAAMETVVASPYEGGGTWKEAASAVGSRDPSLAETEKDAQVPPPQPPRSPIPEPSSSSSHALPQSLEEEEPEPCPPPPHQTEAYLEEYPPYPPPPYPSAGEQDLGEDTLSMQAPEVTGQVTLPPGKRTNLRKVDSERIDHGMRVKFNPLALLLDSSLEGEYDLVQRVIYDVDDPSLPNDEGITALHNAVCAGHTEIVKFLVQFGVNANAADSDGWTPLHCAASCNNVQVCKFLVESGAAVFATTYSDMQTAADKCEEMEEGYAQCSQFLYGVQEKIGIMNRGVVYALWDYEAEDDDELAFQEGDCMTVLRREDKDEMEWWWARCGDREGYIPRNLLGVSRREGGTLAWPHVLHP</sequence>
<reference evidence="17" key="2">
    <citation type="submission" date="2025-09" db="UniProtKB">
        <authorList>
            <consortium name="Ensembl"/>
        </authorList>
    </citation>
    <scope>IDENTIFICATION</scope>
</reference>
<evidence type="ECO:0008006" key="19">
    <source>
        <dbReference type="Google" id="ProtNLM"/>
    </source>
</evidence>
<dbReference type="PROSITE" id="PS50200">
    <property type="entry name" value="RA"/>
    <property type="match status" value="1"/>
</dbReference>
<dbReference type="AlphaFoldDB" id="A0A8C8H302"/>